<proteinExistence type="predicted"/>
<evidence type="ECO:0000313" key="1">
    <source>
        <dbReference type="EMBL" id="CAG8742412.1"/>
    </source>
</evidence>
<dbReference type="AlphaFoldDB" id="A0A9N9IQ62"/>
<comment type="caution">
    <text evidence="1">The sequence shown here is derived from an EMBL/GenBank/DDBJ whole genome shotgun (WGS) entry which is preliminary data.</text>
</comment>
<name>A0A9N9IQ62_9GLOM</name>
<organism evidence="1 2">
    <name type="scientific">Dentiscutata erythropus</name>
    <dbReference type="NCBI Taxonomy" id="1348616"/>
    <lineage>
        <taxon>Eukaryota</taxon>
        <taxon>Fungi</taxon>
        <taxon>Fungi incertae sedis</taxon>
        <taxon>Mucoromycota</taxon>
        <taxon>Glomeromycotina</taxon>
        <taxon>Glomeromycetes</taxon>
        <taxon>Diversisporales</taxon>
        <taxon>Gigasporaceae</taxon>
        <taxon>Dentiscutata</taxon>
    </lineage>
</organism>
<keyword evidence="2" id="KW-1185">Reference proteome</keyword>
<accession>A0A9N9IQ62</accession>
<gene>
    <name evidence="1" type="ORF">DERYTH_LOCUS16124</name>
</gene>
<evidence type="ECO:0000313" key="2">
    <source>
        <dbReference type="Proteomes" id="UP000789405"/>
    </source>
</evidence>
<protein>
    <submittedName>
        <fullName evidence="1">21104_t:CDS:1</fullName>
    </submittedName>
</protein>
<sequence>MNDNYKPQDNLIDKIDPYFLSEDNSFSDWNKWSLVSFLDAILKSDAPVTMKEVIKDLKMSVDLLWMKVKTDEEIAVAEAEYQRKQAFLELKNRVIESHEKEVKDVNVIIIADMVV</sequence>
<reference evidence="1" key="1">
    <citation type="submission" date="2021-06" db="EMBL/GenBank/DDBJ databases">
        <authorList>
            <person name="Kallberg Y."/>
            <person name="Tangrot J."/>
            <person name="Rosling A."/>
        </authorList>
    </citation>
    <scope>NUCLEOTIDE SEQUENCE</scope>
    <source>
        <strain evidence="1">MA453B</strain>
    </source>
</reference>
<dbReference type="EMBL" id="CAJVPY010013736">
    <property type="protein sequence ID" value="CAG8742412.1"/>
    <property type="molecule type" value="Genomic_DNA"/>
</dbReference>
<dbReference type="OrthoDB" id="2434878at2759"/>
<dbReference type="Proteomes" id="UP000789405">
    <property type="component" value="Unassembled WGS sequence"/>
</dbReference>